<comment type="caution">
    <text evidence="2">The sequence shown here is derived from an EMBL/GenBank/DDBJ whole genome shotgun (WGS) entry which is preliminary data.</text>
</comment>
<feature type="compositionally biased region" description="Basic and acidic residues" evidence="1">
    <location>
        <begin position="43"/>
        <end position="55"/>
    </location>
</feature>
<name>A0ABX9YC87_9BURK</name>
<organism evidence="2 3">
    <name type="scientific">Burkholderia stagnalis</name>
    <dbReference type="NCBI Taxonomy" id="1503054"/>
    <lineage>
        <taxon>Bacteria</taxon>
        <taxon>Pseudomonadati</taxon>
        <taxon>Pseudomonadota</taxon>
        <taxon>Betaproteobacteria</taxon>
        <taxon>Burkholderiales</taxon>
        <taxon>Burkholderiaceae</taxon>
        <taxon>Burkholderia</taxon>
        <taxon>Burkholderia cepacia complex</taxon>
    </lineage>
</organism>
<evidence type="ECO:0000313" key="2">
    <source>
        <dbReference type="EMBL" id="RQY78989.1"/>
    </source>
</evidence>
<protein>
    <submittedName>
        <fullName evidence="2">Uncharacterized protein</fullName>
    </submittedName>
</protein>
<reference evidence="2 3" key="1">
    <citation type="submission" date="2018-08" db="EMBL/GenBank/DDBJ databases">
        <title>Comparative analysis of Burkholderia isolates from Puerto Rico.</title>
        <authorList>
            <person name="Hall C."/>
            <person name="Sahl J."/>
            <person name="Wagner D."/>
        </authorList>
    </citation>
    <scope>NUCLEOTIDE SEQUENCE [LARGE SCALE GENOMIC DNA]</scope>
    <source>
        <strain evidence="2 3">Bp8966</strain>
    </source>
</reference>
<evidence type="ECO:0000256" key="1">
    <source>
        <dbReference type="SAM" id="MobiDB-lite"/>
    </source>
</evidence>
<keyword evidence="3" id="KW-1185">Reference proteome</keyword>
<gene>
    <name evidence="2" type="ORF">DF017_35530</name>
</gene>
<dbReference type="EMBL" id="QTPM01000093">
    <property type="protein sequence ID" value="RQY78989.1"/>
    <property type="molecule type" value="Genomic_DNA"/>
</dbReference>
<feature type="region of interest" description="Disordered" evidence="1">
    <location>
        <begin position="26"/>
        <end position="62"/>
    </location>
</feature>
<proteinExistence type="predicted"/>
<accession>A0ABX9YC87</accession>
<evidence type="ECO:0000313" key="3">
    <source>
        <dbReference type="Proteomes" id="UP000281098"/>
    </source>
</evidence>
<sequence>MFLPDRQLLPCCRQSPEFVVPATKETAAADWQGRARRPQRSAAEGEHRTGEDTAKRTLARPWRRATVAERDGELRGLATVAARRARAETPRGERPYAAEGRITSGGVLERDTVPFEFPRERAYHWICRLRHWMAAHA</sequence>
<dbReference type="Proteomes" id="UP000281098">
    <property type="component" value="Unassembled WGS sequence"/>
</dbReference>